<dbReference type="AlphaFoldDB" id="N1QJN0"/>
<dbReference type="EMBL" id="KB456265">
    <property type="protein sequence ID" value="EMF12010.1"/>
    <property type="molecule type" value="Genomic_DNA"/>
</dbReference>
<proteinExistence type="predicted"/>
<dbReference type="Proteomes" id="UP000016931">
    <property type="component" value="Unassembled WGS sequence"/>
</dbReference>
<protein>
    <submittedName>
        <fullName evidence="1">Uncharacterized protein</fullName>
    </submittedName>
</protein>
<name>N1QJN0_SPHMS</name>
<dbReference type="RefSeq" id="XP_016760131.1">
    <property type="nucleotide sequence ID" value="XM_016902061.1"/>
</dbReference>
<dbReference type="GeneID" id="27899198"/>
<evidence type="ECO:0000313" key="1">
    <source>
        <dbReference type="EMBL" id="EMF12010.1"/>
    </source>
</evidence>
<organism evidence="1 2">
    <name type="scientific">Sphaerulina musiva (strain SO2202)</name>
    <name type="common">Poplar stem canker fungus</name>
    <name type="synonym">Septoria musiva</name>
    <dbReference type="NCBI Taxonomy" id="692275"/>
    <lineage>
        <taxon>Eukaryota</taxon>
        <taxon>Fungi</taxon>
        <taxon>Dikarya</taxon>
        <taxon>Ascomycota</taxon>
        <taxon>Pezizomycotina</taxon>
        <taxon>Dothideomycetes</taxon>
        <taxon>Dothideomycetidae</taxon>
        <taxon>Mycosphaerellales</taxon>
        <taxon>Mycosphaerellaceae</taxon>
        <taxon>Sphaerulina</taxon>
    </lineage>
</organism>
<keyword evidence="2" id="KW-1185">Reference proteome</keyword>
<gene>
    <name evidence="1" type="ORF">SEPMUDRAFT_126365</name>
</gene>
<accession>N1QJN0</accession>
<evidence type="ECO:0000313" key="2">
    <source>
        <dbReference type="Proteomes" id="UP000016931"/>
    </source>
</evidence>
<sequence length="189" mass="21428">MVLDTWDLECVFPLAQADFPAYIDSLGRRTPQRHSTPAGVLLFNLPLQQIPLVQGEEEEALSSPIPLLLQTLHHNLIIIVVVVEEEQEQEAREALPIPLEEEDVRRGVTDHEVLFCHSQKKKQPSTPQTTVMVKHKLTILVRDYHHQQQQQQFQDGQLPLLQTIPTTLATATHPTTQPSLFSFLVTTLP</sequence>
<dbReference type="HOGENOM" id="CLU_1435252_0_0_1"/>
<reference evidence="1 2" key="1">
    <citation type="journal article" date="2012" name="PLoS Pathog.">
        <title>Diverse lifestyles and strategies of plant pathogenesis encoded in the genomes of eighteen Dothideomycetes fungi.</title>
        <authorList>
            <person name="Ohm R.A."/>
            <person name="Feau N."/>
            <person name="Henrissat B."/>
            <person name="Schoch C.L."/>
            <person name="Horwitz B.A."/>
            <person name="Barry K.W."/>
            <person name="Condon B.J."/>
            <person name="Copeland A.C."/>
            <person name="Dhillon B."/>
            <person name="Glaser F."/>
            <person name="Hesse C.N."/>
            <person name="Kosti I."/>
            <person name="LaButti K."/>
            <person name="Lindquist E.A."/>
            <person name="Lucas S."/>
            <person name="Salamov A.A."/>
            <person name="Bradshaw R.E."/>
            <person name="Ciuffetti L."/>
            <person name="Hamelin R.C."/>
            <person name="Kema G.H.J."/>
            <person name="Lawrence C."/>
            <person name="Scott J.A."/>
            <person name="Spatafora J.W."/>
            <person name="Turgeon B.G."/>
            <person name="de Wit P.J.G.M."/>
            <person name="Zhong S."/>
            <person name="Goodwin S.B."/>
            <person name="Grigoriev I.V."/>
        </authorList>
    </citation>
    <scope>NUCLEOTIDE SEQUENCE [LARGE SCALE GENOMIC DNA]</scope>
    <source>
        <strain evidence="1 2">SO2202</strain>
    </source>
</reference>